<comment type="caution">
    <text evidence="2">The sequence shown here is derived from an EMBL/GenBank/DDBJ whole genome shotgun (WGS) entry which is preliminary data.</text>
</comment>
<keyword evidence="3" id="KW-1185">Reference proteome</keyword>
<dbReference type="AlphaFoldDB" id="A0A158AS74"/>
<dbReference type="Gene3D" id="1.10.150.750">
    <property type="match status" value="1"/>
</dbReference>
<dbReference type="SUPFAM" id="SSF56784">
    <property type="entry name" value="HAD-like"/>
    <property type="match status" value="1"/>
</dbReference>
<reference evidence="2" key="1">
    <citation type="submission" date="2016-01" db="EMBL/GenBank/DDBJ databases">
        <authorList>
            <person name="Peeters C."/>
        </authorList>
    </citation>
    <scope>NUCLEOTIDE SEQUENCE</scope>
    <source>
        <strain evidence="2">LMG 29320</strain>
    </source>
</reference>
<evidence type="ECO:0000313" key="2">
    <source>
        <dbReference type="EMBL" id="SAK59887.1"/>
    </source>
</evidence>
<evidence type="ECO:0000256" key="1">
    <source>
        <dbReference type="ARBA" id="ARBA00022801"/>
    </source>
</evidence>
<dbReference type="OrthoDB" id="264363at2"/>
<dbReference type="STRING" id="1777138.AWB77_02006"/>
<evidence type="ECO:0000313" key="3">
    <source>
        <dbReference type="Proteomes" id="UP000054903"/>
    </source>
</evidence>
<dbReference type="SFLD" id="SFLDS00003">
    <property type="entry name" value="Haloacid_Dehalogenase"/>
    <property type="match status" value="1"/>
</dbReference>
<proteinExistence type="predicted"/>
<dbReference type="PANTHER" id="PTHR43316:SF9">
    <property type="entry name" value="ACID DEHALOGENASE, PUTATIVE (AFU_ORTHOLOGUE AFUA_6G14460)-RELATED"/>
    <property type="match status" value="1"/>
</dbReference>
<accession>A0A158AS74</accession>
<dbReference type="InterPro" id="IPR006439">
    <property type="entry name" value="HAD-SF_hydro_IA"/>
</dbReference>
<keyword evidence="1" id="KW-0378">Hydrolase</keyword>
<dbReference type="PANTHER" id="PTHR43316">
    <property type="entry name" value="HYDROLASE, HALOACID DELAHOGENASE-RELATED"/>
    <property type="match status" value="1"/>
</dbReference>
<dbReference type="PRINTS" id="PR00413">
    <property type="entry name" value="HADHALOGNASE"/>
</dbReference>
<gene>
    <name evidence="2" type="ORF">AWB77_02006</name>
</gene>
<dbReference type="GO" id="GO:0016787">
    <property type="term" value="F:hydrolase activity"/>
    <property type="evidence" value="ECO:0007669"/>
    <property type="project" value="UniProtKB-KW"/>
</dbReference>
<dbReference type="InterPro" id="IPR036412">
    <property type="entry name" value="HAD-like_sf"/>
</dbReference>
<dbReference type="Pfam" id="PF00702">
    <property type="entry name" value="Hydrolase"/>
    <property type="match status" value="1"/>
</dbReference>
<dbReference type="EMBL" id="FCNX02000004">
    <property type="protein sequence ID" value="SAK59887.1"/>
    <property type="molecule type" value="Genomic_DNA"/>
</dbReference>
<dbReference type="RefSeq" id="WP_061134246.1">
    <property type="nucleotide sequence ID" value="NZ_FCNX02000004.1"/>
</dbReference>
<dbReference type="Proteomes" id="UP000054903">
    <property type="component" value="Unassembled WGS sequence"/>
</dbReference>
<dbReference type="InterPro" id="IPR023214">
    <property type="entry name" value="HAD_sf"/>
</dbReference>
<protein>
    <submittedName>
        <fullName evidence="2">Haloacid dehalogenase</fullName>
    </submittedName>
</protein>
<dbReference type="InterPro" id="IPR051540">
    <property type="entry name" value="S-2-haloacid_dehalogenase"/>
</dbReference>
<dbReference type="SFLD" id="SFLDG01129">
    <property type="entry name" value="C1.5:_HAD__Beta-PGM__Phosphata"/>
    <property type="match status" value="1"/>
</dbReference>
<organism evidence="2 3">
    <name type="scientific">Caballeronia fortuita</name>
    <dbReference type="NCBI Taxonomy" id="1777138"/>
    <lineage>
        <taxon>Bacteria</taxon>
        <taxon>Pseudomonadati</taxon>
        <taxon>Pseudomonadota</taxon>
        <taxon>Betaproteobacteria</taxon>
        <taxon>Burkholderiales</taxon>
        <taxon>Burkholderiaceae</taxon>
        <taxon>Caballeronia</taxon>
    </lineage>
</organism>
<name>A0A158AS74_9BURK</name>
<dbReference type="Gene3D" id="3.40.50.1000">
    <property type="entry name" value="HAD superfamily/HAD-like"/>
    <property type="match status" value="1"/>
</dbReference>
<sequence length="239" mass="26820">MNPKALTFDYFGTLVDVDRGGTLGMAEVLRRLSVETGESAFDVYLDWDIRNVRLYRGQAYTRYRDVAREALAAMLDARWPGARRGHAMDTLTDVFLTHLVEASPPHDDAAPFLDWAASRYPLMPITNMDSDLWRRTQLTRYFEHVTTAEMAQAYKPSQAIFSLALDRLALNARDVLHCSLASWADIDGAKPLGMAVAWINRGGDTLGTWQPRPDFEFDTLSPVRDVLDGLSFTATGETI</sequence>